<gene>
    <name evidence="1" type="ORF">LCGC14_1705050</name>
</gene>
<reference evidence="1" key="1">
    <citation type="journal article" date="2015" name="Nature">
        <title>Complex archaea that bridge the gap between prokaryotes and eukaryotes.</title>
        <authorList>
            <person name="Spang A."/>
            <person name="Saw J.H."/>
            <person name="Jorgensen S.L."/>
            <person name="Zaremba-Niedzwiedzka K."/>
            <person name="Martijn J."/>
            <person name="Lind A.E."/>
            <person name="van Eijk R."/>
            <person name="Schleper C."/>
            <person name="Guy L."/>
            <person name="Ettema T.J."/>
        </authorList>
    </citation>
    <scope>NUCLEOTIDE SEQUENCE</scope>
</reference>
<comment type="caution">
    <text evidence="1">The sequence shown here is derived from an EMBL/GenBank/DDBJ whole genome shotgun (WGS) entry which is preliminary data.</text>
</comment>
<dbReference type="EMBL" id="LAZR01015121">
    <property type="protein sequence ID" value="KKM14549.1"/>
    <property type="molecule type" value="Genomic_DNA"/>
</dbReference>
<proteinExistence type="predicted"/>
<organism evidence="1">
    <name type="scientific">marine sediment metagenome</name>
    <dbReference type="NCBI Taxonomy" id="412755"/>
    <lineage>
        <taxon>unclassified sequences</taxon>
        <taxon>metagenomes</taxon>
        <taxon>ecological metagenomes</taxon>
    </lineage>
</organism>
<accession>A0A0F9I4H4</accession>
<sequence>MTKAEKHLAIYQAYPKKKARATALKAIEKALKTVTFKKLLAKTEAYAKHVEKLRGTEQWKYVPHPATWFNGECWDDDFNFEPFELRKEDTTRWGQQSDVNEPTDQYGQTKSSRVALIANVRKANPSLRGLSDDVVYERWLLANGYRLKD</sequence>
<dbReference type="AlphaFoldDB" id="A0A0F9I4H4"/>
<protein>
    <submittedName>
        <fullName evidence="1">Uncharacterized protein</fullName>
    </submittedName>
</protein>
<name>A0A0F9I4H4_9ZZZZ</name>
<evidence type="ECO:0000313" key="1">
    <source>
        <dbReference type="EMBL" id="KKM14549.1"/>
    </source>
</evidence>